<reference evidence="1 2" key="1">
    <citation type="submission" date="2018-04" db="EMBL/GenBank/DDBJ databases">
        <title>Genomic Encyclopedia of Type Strains, Phase IV (KMG-IV): sequencing the most valuable type-strain genomes for metagenomic binning, comparative biology and taxonomic classification.</title>
        <authorList>
            <person name="Goeker M."/>
        </authorList>
    </citation>
    <scope>NUCLEOTIDE SEQUENCE [LARGE SCALE GENOMIC DNA]</scope>
    <source>
        <strain evidence="1 2">DSM 45771</strain>
    </source>
</reference>
<dbReference type="Proteomes" id="UP000245639">
    <property type="component" value="Unassembled WGS sequence"/>
</dbReference>
<keyword evidence="2" id="KW-1185">Reference proteome</keyword>
<name>A0A2U1EBN7_9PSEU</name>
<dbReference type="AlphaFoldDB" id="A0A2U1EBN7"/>
<evidence type="ECO:0008006" key="3">
    <source>
        <dbReference type="Google" id="ProtNLM"/>
    </source>
</evidence>
<comment type="caution">
    <text evidence="1">The sequence shown here is derived from an EMBL/GenBank/DDBJ whole genome shotgun (WGS) entry which is preliminary data.</text>
</comment>
<sequence>MVGEVPDTLDLAVEGITAVVWATGYRRRHPWLHLPVLDRDGELVHRGGATAVPRPYAVGRPPVRRRDATLIDGVGEDARHVVEQLVGAARGAVRGRAA</sequence>
<organism evidence="1 2">
    <name type="scientific">Actinomycetospora cinnamomea</name>
    <dbReference type="NCBI Taxonomy" id="663609"/>
    <lineage>
        <taxon>Bacteria</taxon>
        <taxon>Bacillati</taxon>
        <taxon>Actinomycetota</taxon>
        <taxon>Actinomycetes</taxon>
        <taxon>Pseudonocardiales</taxon>
        <taxon>Pseudonocardiaceae</taxon>
        <taxon>Actinomycetospora</taxon>
    </lineage>
</organism>
<dbReference type="InterPro" id="IPR036188">
    <property type="entry name" value="FAD/NAD-bd_sf"/>
</dbReference>
<proteinExistence type="predicted"/>
<dbReference type="EMBL" id="QEKW01000025">
    <property type="protein sequence ID" value="PVY97307.1"/>
    <property type="molecule type" value="Genomic_DNA"/>
</dbReference>
<evidence type="ECO:0000313" key="1">
    <source>
        <dbReference type="EMBL" id="PVY97307.1"/>
    </source>
</evidence>
<evidence type="ECO:0000313" key="2">
    <source>
        <dbReference type="Proteomes" id="UP000245639"/>
    </source>
</evidence>
<accession>A0A2U1EBN7</accession>
<protein>
    <recommendedName>
        <fullName evidence="3">Pyridine nucleotide-disulfide oxidoreductase</fullName>
    </recommendedName>
</protein>
<dbReference type="Gene3D" id="3.50.50.60">
    <property type="entry name" value="FAD/NAD(P)-binding domain"/>
    <property type="match status" value="1"/>
</dbReference>
<gene>
    <name evidence="1" type="ORF">C8D89_12549</name>
</gene>